<keyword evidence="3" id="KW-1185">Reference proteome</keyword>
<feature type="compositionally biased region" description="Low complexity" evidence="1">
    <location>
        <begin position="245"/>
        <end position="259"/>
    </location>
</feature>
<feature type="region of interest" description="Disordered" evidence="1">
    <location>
        <begin position="1232"/>
        <end position="1295"/>
    </location>
</feature>
<name>A0ABP0AW43_9PEZI</name>
<evidence type="ECO:0000256" key="1">
    <source>
        <dbReference type="SAM" id="MobiDB-lite"/>
    </source>
</evidence>
<feature type="region of interest" description="Disordered" evidence="1">
    <location>
        <begin position="596"/>
        <end position="727"/>
    </location>
</feature>
<feature type="region of interest" description="Disordered" evidence="1">
    <location>
        <begin position="72"/>
        <end position="177"/>
    </location>
</feature>
<feature type="compositionally biased region" description="Polar residues" evidence="1">
    <location>
        <begin position="122"/>
        <end position="137"/>
    </location>
</feature>
<feature type="compositionally biased region" description="Basic and acidic residues" evidence="1">
    <location>
        <begin position="700"/>
        <end position="711"/>
    </location>
</feature>
<dbReference type="PANTHER" id="PTHR28298:SF1">
    <property type="entry name" value="EISOSOME PROTEIN 1"/>
    <property type="match status" value="1"/>
</dbReference>
<feature type="compositionally biased region" description="Low complexity" evidence="1">
    <location>
        <begin position="1033"/>
        <end position="1050"/>
    </location>
</feature>
<feature type="compositionally biased region" description="Low complexity" evidence="1">
    <location>
        <begin position="988"/>
        <end position="1002"/>
    </location>
</feature>
<feature type="compositionally biased region" description="Low complexity" evidence="1">
    <location>
        <begin position="898"/>
        <end position="933"/>
    </location>
</feature>
<evidence type="ECO:0000313" key="3">
    <source>
        <dbReference type="Proteomes" id="UP001642406"/>
    </source>
</evidence>
<feature type="compositionally biased region" description="Low complexity" evidence="1">
    <location>
        <begin position="145"/>
        <end position="163"/>
    </location>
</feature>
<protein>
    <submittedName>
        <fullName evidence="2">Eisosome assembly protein</fullName>
    </submittedName>
</protein>
<gene>
    <name evidence="2" type="primary">EIS1</name>
    <name evidence="2" type="ORF">SBRCBS47491_001143</name>
</gene>
<proteinExistence type="predicted"/>
<dbReference type="Proteomes" id="UP001642406">
    <property type="component" value="Unassembled WGS sequence"/>
</dbReference>
<dbReference type="Pfam" id="PF12757">
    <property type="entry name" value="Eisosome1"/>
    <property type="match status" value="1"/>
</dbReference>
<feature type="region of interest" description="Disordered" evidence="1">
    <location>
        <begin position="740"/>
        <end position="816"/>
    </location>
</feature>
<feature type="compositionally biased region" description="Polar residues" evidence="1">
    <location>
        <begin position="1003"/>
        <end position="1032"/>
    </location>
</feature>
<feature type="compositionally biased region" description="Low complexity" evidence="1">
    <location>
        <begin position="740"/>
        <end position="766"/>
    </location>
</feature>
<dbReference type="EMBL" id="CAWUHC010000006">
    <property type="protein sequence ID" value="CAK7211489.1"/>
    <property type="molecule type" value="Genomic_DNA"/>
</dbReference>
<feature type="compositionally biased region" description="Polar residues" evidence="1">
    <location>
        <begin position="840"/>
        <end position="856"/>
    </location>
</feature>
<feature type="region of interest" description="Disordered" evidence="1">
    <location>
        <begin position="423"/>
        <end position="458"/>
    </location>
</feature>
<feature type="compositionally biased region" description="Basic residues" evidence="1">
    <location>
        <begin position="439"/>
        <end position="449"/>
    </location>
</feature>
<feature type="compositionally biased region" description="Polar residues" evidence="1">
    <location>
        <begin position="684"/>
        <end position="695"/>
    </location>
</feature>
<feature type="compositionally biased region" description="Polar residues" evidence="1">
    <location>
        <begin position="269"/>
        <end position="296"/>
    </location>
</feature>
<feature type="compositionally biased region" description="Polar residues" evidence="1">
    <location>
        <begin position="18"/>
        <end position="34"/>
    </location>
</feature>
<reference evidence="2 3" key="1">
    <citation type="submission" date="2024-01" db="EMBL/GenBank/DDBJ databases">
        <authorList>
            <person name="Allen C."/>
            <person name="Tagirdzhanova G."/>
        </authorList>
    </citation>
    <scope>NUCLEOTIDE SEQUENCE [LARGE SCALE GENOMIC DNA]</scope>
</reference>
<organism evidence="2 3">
    <name type="scientific">Sporothrix bragantina</name>
    <dbReference type="NCBI Taxonomy" id="671064"/>
    <lineage>
        <taxon>Eukaryota</taxon>
        <taxon>Fungi</taxon>
        <taxon>Dikarya</taxon>
        <taxon>Ascomycota</taxon>
        <taxon>Pezizomycotina</taxon>
        <taxon>Sordariomycetes</taxon>
        <taxon>Sordariomycetidae</taxon>
        <taxon>Ophiostomatales</taxon>
        <taxon>Ophiostomataceae</taxon>
        <taxon>Sporothrix</taxon>
    </lineage>
</organism>
<feature type="compositionally biased region" description="Basic and acidic residues" evidence="1">
    <location>
        <begin position="596"/>
        <end position="675"/>
    </location>
</feature>
<feature type="region of interest" description="Disordered" evidence="1">
    <location>
        <begin position="1"/>
        <end position="54"/>
    </location>
</feature>
<feature type="compositionally biased region" description="Low complexity" evidence="1">
    <location>
        <begin position="1251"/>
        <end position="1265"/>
    </location>
</feature>
<feature type="region of interest" description="Disordered" evidence="1">
    <location>
        <begin position="245"/>
        <end position="304"/>
    </location>
</feature>
<evidence type="ECO:0000313" key="2">
    <source>
        <dbReference type="EMBL" id="CAK7211489.1"/>
    </source>
</evidence>
<accession>A0ABP0AW43</accession>
<feature type="compositionally biased region" description="Basic and acidic residues" evidence="1">
    <location>
        <begin position="1269"/>
        <end position="1289"/>
    </location>
</feature>
<feature type="compositionally biased region" description="Basic and acidic residues" evidence="1">
    <location>
        <begin position="795"/>
        <end position="806"/>
    </location>
</feature>
<feature type="compositionally biased region" description="Polar residues" evidence="1">
    <location>
        <begin position="863"/>
        <end position="883"/>
    </location>
</feature>
<feature type="compositionally biased region" description="Low complexity" evidence="1">
    <location>
        <begin position="807"/>
        <end position="816"/>
    </location>
</feature>
<dbReference type="PANTHER" id="PTHR28298">
    <property type="entry name" value="EISOSOME PROTEIN 1"/>
    <property type="match status" value="1"/>
</dbReference>
<dbReference type="InterPro" id="IPR024527">
    <property type="entry name" value="Eisosome1"/>
</dbReference>
<feature type="compositionally biased region" description="Polar residues" evidence="1">
    <location>
        <begin position="164"/>
        <end position="177"/>
    </location>
</feature>
<comment type="caution">
    <text evidence="2">The sequence shown here is derived from an EMBL/GenBank/DDBJ whole genome shotgun (WGS) entry which is preliminary data.</text>
</comment>
<feature type="compositionally biased region" description="Low complexity" evidence="1">
    <location>
        <begin position="82"/>
        <end position="110"/>
    </location>
</feature>
<sequence length="1295" mass="131522">MPSTGSTAAQRPPAPRDSGSSYSSRHQQAKNQPDLSGRLVYADPRSLPSFPSVGVKLDSTNTAALMASTTKSPPAIFDVSGPANPASLKAATAAAAASAALTSAKSTNAKPALSTDVPEAAQSKNITQSSPTRSIGSSELPPPTSTSANAAASSNNSSNMTSTKPTGASTAGWGNSAATQAFRNSQILSAKRASAPPEKPIPEIAALGHQPSLRAAKGAMKSASNPSSASAAASASLSHSASTSNAAAAGATGAVSGNTPTMRTRSRAHSTPLSLRQQKSLSSHYPDSTITTNLSGSPPDPKVSAANALSAATIAHTKSQSGGDRRSYVGDAGAVPYTTMGRQMYTSHPSIGPEVDIQKHQDGLHASAIAMAKQMYNPKAEGGATGVAVPNVQEQAYRLAQERLEKIHEQHAKDREYRDHYVDPKMGVSSGAGESSRRLSMRGRLRRRRSSSDSDISLDHQRSMEIRNQMSLLSNRISEVEDKRRRDRQNVLLAAQRNVKSQLKNIDEQVYVNSGRLPPSAMASLDQTKITSIAQARADAQIGAYPRSDQVDIGGGKFMDRTEVDKIATRRMQPVIDDMHEKARVEVERKALLRQEEEERKAKQRQENEERKAEAAMLKARDKEMKETYKQLKKDEKARKAEEKAAAKQAKRDGKLVAAGSKDEQLTNGKGKAEVADADMMTAPDTSVGSTSGVEASSPEVEKDDALKAKGEPSGARGDASPDSPTVPVAVLAVPMVATSTEAAGASTSAPSAAAAPTTPATASKSITDDRNEASTENTGGSSSGRRLSKLFVKTPKENSERKRSESNSNAAGKVSGAAVAGAAGVVGAAGAIGAGAASQAKSVVPGTNGSHSTSAPADKASTPKSPMSPLSDNESSPNSNKVKSWFKSRFTRDRSKSSASATGAPSAAASGKAPSIGAASSPAAASGPTSTGQSKALGTAAASDQRSTTEKSFVGGHALTGAESPTPQGRSSGPAIGSGGLTMPLVTGGAIAAAGGATAAGLSSSKEATSGTGQDATGQRDSAANITQQFYTSTSSQRQSGGGQSSSPTDRYGDNNIFGGSERANIPEAAETTGITTAKDSTEKDAAALAQEESPSLGHTPGAHGNAATSFGLGPLTPVIMGPGDSTPTSGTAGATEKSSSLGLPGSAALAAGAAGTTGAAGASGAALASGHSGATGVTLKEGSNTDYMLPGNRQSYASSNYSADAGVPGVAGSGFGLVGANIFANISSTVPTEKGDNGNTFVSVPPPTSATTATSGAESGAFTPPKAIRDPAEKKSASPVRDSRFLENLEELS</sequence>
<feature type="region of interest" description="Disordered" evidence="1">
    <location>
        <begin position="836"/>
        <end position="1145"/>
    </location>
</feature>